<dbReference type="EMBL" id="QKVK01000001">
    <property type="protein sequence ID" value="PZF78519.1"/>
    <property type="molecule type" value="Genomic_DNA"/>
</dbReference>
<keyword evidence="2" id="KW-0238">DNA-binding</keyword>
<dbReference type="InterPro" id="IPR036388">
    <property type="entry name" value="WH-like_DNA-bd_sf"/>
</dbReference>
<dbReference type="InterPro" id="IPR014710">
    <property type="entry name" value="RmlC-like_jellyroll"/>
</dbReference>
<dbReference type="Proteomes" id="UP000248795">
    <property type="component" value="Unassembled WGS sequence"/>
</dbReference>
<dbReference type="InterPro" id="IPR018490">
    <property type="entry name" value="cNMP-bd_dom_sf"/>
</dbReference>
<dbReference type="Gene3D" id="2.60.120.10">
    <property type="entry name" value="Jelly Rolls"/>
    <property type="match status" value="1"/>
</dbReference>
<dbReference type="AlphaFoldDB" id="A0A2W2BQP1"/>
<dbReference type="Pfam" id="PF13545">
    <property type="entry name" value="HTH_Crp_2"/>
    <property type="match status" value="1"/>
</dbReference>
<keyword evidence="3" id="KW-0804">Transcription</keyword>
<name>A0A2W2BQP1_9HYPH</name>
<feature type="domain" description="Cyclic nucleotide-binding" evidence="4">
    <location>
        <begin position="40"/>
        <end position="142"/>
    </location>
</feature>
<evidence type="ECO:0000256" key="3">
    <source>
        <dbReference type="ARBA" id="ARBA00023163"/>
    </source>
</evidence>
<reference evidence="7" key="1">
    <citation type="submission" date="2018-06" db="EMBL/GenBank/DDBJ databases">
        <title>Aestuariibacter litoralis strain KCTC 52945T.</title>
        <authorList>
            <person name="Li X."/>
            <person name="Salam N."/>
            <person name="Li J.-L."/>
            <person name="Chen Y.-M."/>
            <person name="Yang Z.-W."/>
            <person name="Zhang L.-Y."/>
            <person name="Han M.-X."/>
            <person name="Xiao M."/>
            <person name="Li W.-J."/>
        </authorList>
    </citation>
    <scope>NUCLEOTIDE SEQUENCE [LARGE SCALE GENOMIC DNA]</scope>
    <source>
        <strain evidence="7">KCTC 52945</strain>
    </source>
</reference>
<dbReference type="PROSITE" id="PS50042">
    <property type="entry name" value="CNMP_BINDING_3"/>
    <property type="match status" value="1"/>
</dbReference>
<dbReference type="CDD" id="cd00038">
    <property type="entry name" value="CAP_ED"/>
    <property type="match status" value="1"/>
</dbReference>
<evidence type="ECO:0000256" key="1">
    <source>
        <dbReference type="ARBA" id="ARBA00023015"/>
    </source>
</evidence>
<keyword evidence="1" id="KW-0805">Transcription regulation</keyword>
<dbReference type="SUPFAM" id="SSF51206">
    <property type="entry name" value="cAMP-binding domain-like"/>
    <property type="match status" value="1"/>
</dbReference>
<keyword evidence="7" id="KW-1185">Reference proteome</keyword>
<dbReference type="PROSITE" id="PS51063">
    <property type="entry name" value="HTH_CRP_2"/>
    <property type="match status" value="1"/>
</dbReference>
<gene>
    <name evidence="6" type="ORF">DK847_01530</name>
</gene>
<accession>A0A2W2BQP1</accession>
<dbReference type="InterPro" id="IPR000595">
    <property type="entry name" value="cNMP-bd_dom"/>
</dbReference>
<evidence type="ECO:0000259" key="5">
    <source>
        <dbReference type="PROSITE" id="PS51063"/>
    </source>
</evidence>
<evidence type="ECO:0000256" key="2">
    <source>
        <dbReference type="ARBA" id="ARBA00023125"/>
    </source>
</evidence>
<sequence length="256" mass="27827">MPALNCRACDKYGPMASHGRCLGANMDRVAAERLILQRGWLSEQPEEARAAVLQRARLVKHDAGDFVFHAGDEAGGICGVVSGGIGIYLPTEPDGLRLAHIGRRGVWFGYGPLIRGRRRVLSFSPTETTWLLHVPLLALQEIAAASLLHQRAVLSVGEYGMDAAITIIENLLVQNHARRIAGALLRVTPGIDEDPGHAAVEVILTQSQLGEMASVGRQVVNRELQRLQARGWISVSYSRIMVLNRSALVMFAQGVT</sequence>
<dbReference type="SUPFAM" id="SSF46785">
    <property type="entry name" value="Winged helix' DNA-binding domain"/>
    <property type="match status" value="1"/>
</dbReference>
<proteinExistence type="predicted"/>
<evidence type="ECO:0000313" key="6">
    <source>
        <dbReference type="EMBL" id="PZF78519.1"/>
    </source>
</evidence>
<dbReference type="GO" id="GO:0003677">
    <property type="term" value="F:DNA binding"/>
    <property type="evidence" value="ECO:0007669"/>
    <property type="project" value="UniProtKB-KW"/>
</dbReference>
<comment type="caution">
    <text evidence="6">The sequence shown here is derived from an EMBL/GenBank/DDBJ whole genome shotgun (WGS) entry which is preliminary data.</text>
</comment>
<evidence type="ECO:0008006" key="8">
    <source>
        <dbReference type="Google" id="ProtNLM"/>
    </source>
</evidence>
<dbReference type="Gene3D" id="1.10.10.10">
    <property type="entry name" value="Winged helix-like DNA-binding domain superfamily/Winged helix DNA-binding domain"/>
    <property type="match status" value="1"/>
</dbReference>
<dbReference type="GO" id="GO:0006355">
    <property type="term" value="P:regulation of DNA-templated transcription"/>
    <property type="evidence" value="ECO:0007669"/>
    <property type="project" value="InterPro"/>
</dbReference>
<evidence type="ECO:0000313" key="7">
    <source>
        <dbReference type="Proteomes" id="UP000248795"/>
    </source>
</evidence>
<protein>
    <recommendedName>
        <fullName evidence="8">Crp/Fnr family transcriptional regulator</fullName>
    </recommendedName>
</protein>
<organism evidence="6 7">
    <name type="scientific">Aestuariivirga litoralis</name>
    <dbReference type="NCBI Taxonomy" id="2650924"/>
    <lineage>
        <taxon>Bacteria</taxon>
        <taxon>Pseudomonadati</taxon>
        <taxon>Pseudomonadota</taxon>
        <taxon>Alphaproteobacteria</taxon>
        <taxon>Hyphomicrobiales</taxon>
        <taxon>Aestuariivirgaceae</taxon>
        <taxon>Aestuariivirga</taxon>
    </lineage>
</organism>
<dbReference type="Pfam" id="PF00027">
    <property type="entry name" value="cNMP_binding"/>
    <property type="match status" value="1"/>
</dbReference>
<feature type="domain" description="HTH crp-type" evidence="5">
    <location>
        <begin position="174"/>
        <end position="246"/>
    </location>
</feature>
<dbReference type="InterPro" id="IPR036390">
    <property type="entry name" value="WH_DNA-bd_sf"/>
</dbReference>
<dbReference type="InterPro" id="IPR012318">
    <property type="entry name" value="HTH_CRP"/>
</dbReference>
<evidence type="ECO:0000259" key="4">
    <source>
        <dbReference type="PROSITE" id="PS50042"/>
    </source>
</evidence>